<name>A0ABP9XT83_9FUNG</name>
<dbReference type="EMBL" id="BAABUJ010000009">
    <property type="protein sequence ID" value="GAA5797989.1"/>
    <property type="molecule type" value="Genomic_DNA"/>
</dbReference>
<accession>A0ABP9XT83</accession>
<protein>
    <submittedName>
        <fullName evidence="1">Uncharacterized protein</fullName>
    </submittedName>
</protein>
<dbReference type="Proteomes" id="UP001476247">
    <property type="component" value="Unassembled WGS sequence"/>
</dbReference>
<sequence length="98" mass="11774">MSNYIQSISYAKLAKYDQTRIDLSIRKYVLITNLLREEQQQEDEDMILLEQNWFESCLNELDKEEEQEQKEDPKPNHQLKAFYNFRNGKGFLFCTSSL</sequence>
<comment type="caution">
    <text evidence="1">The sequence shown here is derived from an EMBL/GenBank/DDBJ whole genome shotgun (WGS) entry which is preliminary data.</text>
</comment>
<keyword evidence="2" id="KW-1185">Reference proteome</keyword>
<evidence type="ECO:0000313" key="2">
    <source>
        <dbReference type="Proteomes" id="UP001476247"/>
    </source>
</evidence>
<proteinExistence type="predicted"/>
<organism evidence="1 2">
    <name type="scientific">Helicostylum pulchrum</name>
    <dbReference type="NCBI Taxonomy" id="562976"/>
    <lineage>
        <taxon>Eukaryota</taxon>
        <taxon>Fungi</taxon>
        <taxon>Fungi incertae sedis</taxon>
        <taxon>Mucoromycota</taxon>
        <taxon>Mucoromycotina</taxon>
        <taxon>Mucoromycetes</taxon>
        <taxon>Mucorales</taxon>
        <taxon>Mucorineae</taxon>
        <taxon>Mucoraceae</taxon>
        <taxon>Helicostylum</taxon>
    </lineage>
</organism>
<evidence type="ECO:0000313" key="1">
    <source>
        <dbReference type="EMBL" id="GAA5797989.1"/>
    </source>
</evidence>
<reference evidence="1 2" key="1">
    <citation type="submission" date="2024-04" db="EMBL/GenBank/DDBJ databases">
        <title>genome sequences of Mucor flavus KT1a and Helicostylum pulchrum KT1b strains isolation_sourced from the surface of a dry-aged beef.</title>
        <authorList>
            <person name="Toyotome T."/>
            <person name="Hosono M."/>
            <person name="Torimaru M."/>
            <person name="Fukuda K."/>
            <person name="Mikami N."/>
        </authorList>
    </citation>
    <scope>NUCLEOTIDE SEQUENCE [LARGE SCALE GENOMIC DNA]</scope>
    <source>
        <strain evidence="1 2">KT1b</strain>
    </source>
</reference>
<gene>
    <name evidence="1" type="ORF">HPULCUR_003387</name>
</gene>